<dbReference type="EMBL" id="UGOY01000001">
    <property type="protein sequence ID" value="STY24591.1"/>
    <property type="molecule type" value="Genomic_DNA"/>
</dbReference>
<dbReference type="SUPFAM" id="SSF55821">
    <property type="entry name" value="YrdC/RibB"/>
    <property type="match status" value="1"/>
</dbReference>
<dbReference type="EMBL" id="LNYZ01000005">
    <property type="protein sequence ID" value="KTD79524.1"/>
    <property type="molecule type" value="Genomic_DNA"/>
</dbReference>
<evidence type="ECO:0000256" key="11">
    <source>
        <dbReference type="ARBA" id="ARBA00029774"/>
    </source>
</evidence>
<evidence type="ECO:0000256" key="10">
    <source>
        <dbReference type="ARBA" id="ARBA00022840"/>
    </source>
</evidence>
<dbReference type="NCBIfam" id="TIGR00057">
    <property type="entry name" value="L-threonylcarbamoyladenylate synthase"/>
    <property type="match status" value="1"/>
</dbReference>
<proteinExistence type="inferred from homology"/>
<dbReference type="GO" id="GO:0003725">
    <property type="term" value="F:double-stranded RNA binding"/>
    <property type="evidence" value="ECO:0007669"/>
    <property type="project" value="UniProtKB-UniRule"/>
</dbReference>
<feature type="binding site" evidence="14">
    <location>
        <position position="174"/>
    </location>
    <ligand>
        <name>L-threonine</name>
        <dbReference type="ChEBI" id="CHEBI:57926"/>
    </ligand>
</feature>
<feature type="binding site" evidence="14">
    <location>
        <position position="114"/>
    </location>
    <ligand>
        <name>L-threonine</name>
        <dbReference type="ChEBI" id="CHEBI:57926"/>
    </ligand>
</feature>
<feature type="binding site" evidence="14">
    <location>
        <position position="27"/>
    </location>
    <ligand>
        <name>L-threonine</name>
        <dbReference type="ChEBI" id="CHEBI:57926"/>
    </ligand>
</feature>
<dbReference type="Proteomes" id="UP000255110">
    <property type="component" value="Unassembled WGS sequence"/>
</dbReference>
<evidence type="ECO:0000256" key="1">
    <source>
        <dbReference type="ARBA" id="ARBA00004496"/>
    </source>
</evidence>
<dbReference type="GO" id="GO:0008033">
    <property type="term" value="P:tRNA processing"/>
    <property type="evidence" value="ECO:0007669"/>
    <property type="project" value="UniProtKB-KW"/>
</dbReference>
<evidence type="ECO:0000259" key="15">
    <source>
        <dbReference type="PROSITE" id="PS51163"/>
    </source>
</evidence>
<keyword evidence="7 13" id="KW-0819">tRNA processing</keyword>
<dbReference type="GO" id="GO:0061710">
    <property type="term" value="F:L-threonylcarbamoyladenylate synthase"/>
    <property type="evidence" value="ECO:0007669"/>
    <property type="project" value="UniProtKB-EC"/>
</dbReference>
<dbReference type="GO" id="GO:0005737">
    <property type="term" value="C:cytoplasm"/>
    <property type="evidence" value="ECO:0007669"/>
    <property type="project" value="UniProtKB-SubCell"/>
</dbReference>
<evidence type="ECO:0000313" key="17">
    <source>
        <dbReference type="EMBL" id="STY24591.1"/>
    </source>
</evidence>
<feature type="binding site" evidence="14">
    <location>
        <position position="189"/>
    </location>
    <ligand>
        <name>ATP</name>
        <dbReference type="ChEBI" id="CHEBI:30616"/>
    </ligand>
</feature>
<reference evidence="16 18" key="1">
    <citation type="submission" date="2015-11" db="EMBL/GenBank/DDBJ databases">
        <title>Genomic analysis of 38 Legionella species identifies large and diverse effector repertoires.</title>
        <authorList>
            <person name="Burstein D."/>
            <person name="Amaro F."/>
            <person name="Zusman T."/>
            <person name="Lifshitz Z."/>
            <person name="Cohen O."/>
            <person name="Gilbert J.A."/>
            <person name="Pupko T."/>
            <person name="Shuman H.A."/>
            <person name="Segal G."/>
        </authorList>
    </citation>
    <scope>NUCLEOTIDE SEQUENCE [LARGE SCALE GENOMIC DNA]</scope>
    <source>
        <strain evidence="16 18">SC-18-C9</strain>
    </source>
</reference>
<organism evidence="17 19">
    <name type="scientific">Legionella steigerwaltii</name>
    <dbReference type="NCBI Taxonomy" id="460"/>
    <lineage>
        <taxon>Bacteria</taxon>
        <taxon>Pseudomonadati</taxon>
        <taxon>Pseudomonadota</taxon>
        <taxon>Gammaproteobacteria</taxon>
        <taxon>Legionellales</taxon>
        <taxon>Legionellaceae</taxon>
        <taxon>Legionella</taxon>
    </lineage>
</organism>
<name>A0A378LKI7_9GAMM</name>
<evidence type="ECO:0000256" key="13">
    <source>
        <dbReference type="PIRNR" id="PIRNR004930"/>
    </source>
</evidence>
<dbReference type="GO" id="GO:0006450">
    <property type="term" value="P:regulation of translational fidelity"/>
    <property type="evidence" value="ECO:0007669"/>
    <property type="project" value="TreeGrafter"/>
</dbReference>
<keyword evidence="6 13" id="KW-0808">Transferase</keyword>
<dbReference type="STRING" id="460.Lstg_0740"/>
<dbReference type="InterPro" id="IPR017945">
    <property type="entry name" value="DHBP_synth_RibB-like_a/b_dom"/>
</dbReference>
<protein>
    <recommendedName>
        <fullName evidence="4 13">Threonylcarbamoyl-AMP synthase</fullName>
        <shortName evidence="13">TC-AMP synthase</shortName>
        <ecNumber evidence="3 13">2.7.7.87</ecNumber>
    </recommendedName>
    <alternativeName>
        <fullName evidence="11 13">L-threonylcarbamoyladenylate synthase</fullName>
    </alternativeName>
</protein>
<evidence type="ECO:0000313" key="18">
    <source>
        <dbReference type="Proteomes" id="UP000054820"/>
    </source>
</evidence>
<comment type="subcellular location">
    <subcellularLocation>
        <location evidence="1 13">Cytoplasm</location>
    </subcellularLocation>
</comment>
<comment type="similarity">
    <text evidence="2 13">Belongs to the SUA5 family.</text>
</comment>
<dbReference type="InterPro" id="IPR005145">
    <property type="entry name" value="Sua5_C"/>
</dbReference>
<evidence type="ECO:0000256" key="2">
    <source>
        <dbReference type="ARBA" id="ARBA00007663"/>
    </source>
</evidence>
<keyword evidence="18" id="KW-1185">Reference proteome</keyword>
<dbReference type="GO" id="GO:0000049">
    <property type="term" value="F:tRNA binding"/>
    <property type="evidence" value="ECO:0007669"/>
    <property type="project" value="TreeGrafter"/>
</dbReference>
<feature type="binding site" evidence="14">
    <location>
        <position position="223"/>
    </location>
    <ligand>
        <name>ATP</name>
        <dbReference type="ChEBI" id="CHEBI:30616"/>
    </ligand>
</feature>
<evidence type="ECO:0000256" key="14">
    <source>
        <dbReference type="PIRSR" id="PIRSR004930-1"/>
    </source>
</evidence>
<dbReference type="Gene3D" id="3.90.870.10">
    <property type="entry name" value="DHBP synthase"/>
    <property type="match status" value="1"/>
</dbReference>
<keyword evidence="9 13" id="KW-0547">Nucleotide-binding</keyword>
<dbReference type="OrthoDB" id="9814580at2"/>
<dbReference type="RefSeq" id="WP_058476438.1">
    <property type="nucleotide sequence ID" value="NZ_CAAAIO010000004.1"/>
</dbReference>
<comment type="function">
    <text evidence="13">Required for the formation of a threonylcarbamoyl group on adenosine at position 37 (t(6)A37) in tRNAs that read codons beginning with adenine.</text>
</comment>
<dbReference type="EC" id="2.7.7.87" evidence="3 13"/>
<evidence type="ECO:0000256" key="7">
    <source>
        <dbReference type="ARBA" id="ARBA00022694"/>
    </source>
</evidence>
<dbReference type="PIRSF" id="PIRSF004930">
    <property type="entry name" value="Tln_factor_SUA5"/>
    <property type="match status" value="1"/>
</dbReference>
<keyword evidence="10 13" id="KW-0067">ATP-binding</keyword>
<dbReference type="InterPro" id="IPR050156">
    <property type="entry name" value="TC-AMP_synthase_SUA5"/>
</dbReference>
<dbReference type="PANTHER" id="PTHR17490:SF16">
    <property type="entry name" value="THREONYLCARBAMOYL-AMP SYNTHASE"/>
    <property type="match status" value="1"/>
</dbReference>
<keyword evidence="5 13" id="KW-0963">Cytoplasm</keyword>
<gene>
    <name evidence="17" type="primary">rimN</name>
    <name evidence="16" type="ORF">Lstg_0740</name>
    <name evidence="17" type="ORF">NCTC11991_03220</name>
</gene>
<evidence type="ECO:0000313" key="19">
    <source>
        <dbReference type="Proteomes" id="UP000255110"/>
    </source>
</evidence>
<dbReference type="PANTHER" id="PTHR17490">
    <property type="entry name" value="SUA5"/>
    <property type="match status" value="1"/>
</dbReference>
<dbReference type="InterPro" id="IPR038385">
    <property type="entry name" value="Sua5/YwlC_C"/>
</dbReference>
<evidence type="ECO:0000313" key="16">
    <source>
        <dbReference type="EMBL" id="KTD79524.1"/>
    </source>
</evidence>
<dbReference type="GO" id="GO:0005524">
    <property type="term" value="F:ATP binding"/>
    <property type="evidence" value="ECO:0007669"/>
    <property type="project" value="UniProtKB-UniRule"/>
</dbReference>
<feature type="binding site" evidence="14">
    <location>
        <position position="59"/>
    </location>
    <ligand>
        <name>ATP</name>
        <dbReference type="ChEBI" id="CHEBI:30616"/>
    </ligand>
</feature>
<accession>A0A378LKI7</accession>
<dbReference type="AlphaFoldDB" id="A0A378LKI7"/>
<keyword evidence="8 13" id="KW-0548">Nucleotidyltransferase</keyword>
<evidence type="ECO:0000256" key="8">
    <source>
        <dbReference type="ARBA" id="ARBA00022695"/>
    </source>
</evidence>
<dbReference type="FunFam" id="3.90.870.10:FF:000009">
    <property type="entry name" value="Threonylcarbamoyl-AMP synthase, putative"/>
    <property type="match status" value="1"/>
</dbReference>
<evidence type="ECO:0000256" key="12">
    <source>
        <dbReference type="ARBA" id="ARBA00048366"/>
    </source>
</evidence>
<feature type="binding site" evidence="14">
    <location>
        <position position="110"/>
    </location>
    <ligand>
        <name>ATP</name>
        <dbReference type="ChEBI" id="CHEBI:30616"/>
    </ligand>
</feature>
<evidence type="ECO:0000256" key="3">
    <source>
        <dbReference type="ARBA" id="ARBA00012584"/>
    </source>
</evidence>
<feature type="binding site" evidence="14">
    <location>
        <position position="136"/>
    </location>
    <ligand>
        <name>ATP</name>
        <dbReference type="ChEBI" id="CHEBI:30616"/>
    </ligand>
</feature>
<dbReference type="Pfam" id="PF01300">
    <property type="entry name" value="Sua5_yciO_yrdC"/>
    <property type="match status" value="1"/>
</dbReference>
<dbReference type="Gene3D" id="3.40.50.11030">
    <property type="entry name" value="Threonylcarbamoyl-AMP synthase, C-terminal domain"/>
    <property type="match status" value="1"/>
</dbReference>
<feature type="binding site" evidence="14">
    <location>
        <position position="134"/>
    </location>
    <ligand>
        <name>L-threonine</name>
        <dbReference type="ChEBI" id="CHEBI:57926"/>
    </ligand>
</feature>
<evidence type="ECO:0000256" key="6">
    <source>
        <dbReference type="ARBA" id="ARBA00022679"/>
    </source>
</evidence>
<dbReference type="InterPro" id="IPR006070">
    <property type="entry name" value="Sua5-like_dom"/>
</dbReference>
<feature type="binding site" evidence="14">
    <location>
        <position position="144"/>
    </location>
    <ligand>
        <name>ATP</name>
        <dbReference type="ChEBI" id="CHEBI:30616"/>
    </ligand>
</feature>
<comment type="catalytic activity">
    <reaction evidence="12 13">
        <text>L-threonine + hydrogencarbonate + ATP = L-threonylcarbamoyladenylate + diphosphate + H2O</text>
        <dbReference type="Rhea" id="RHEA:36407"/>
        <dbReference type="ChEBI" id="CHEBI:15377"/>
        <dbReference type="ChEBI" id="CHEBI:17544"/>
        <dbReference type="ChEBI" id="CHEBI:30616"/>
        <dbReference type="ChEBI" id="CHEBI:33019"/>
        <dbReference type="ChEBI" id="CHEBI:57926"/>
        <dbReference type="ChEBI" id="CHEBI:73682"/>
        <dbReference type="EC" id="2.7.7.87"/>
    </reaction>
</comment>
<feature type="binding site" evidence="14">
    <location>
        <position position="50"/>
    </location>
    <ligand>
        <name>ATP</name>
        <dbReference type="ChEBI" id="CHEBI:30616"/>
    </ligand>
</feature>
<dbReference type="Proteomes" id="UP000054820">
    <property type="component" value="Unassembled WGS sequence"/>
</dbReference>
<evidence type="ECO:0000256" key="9">
    <source>
        <dbReference type="ARBA" id="ARBA00022741"/>
    </source>
</evidence>
<dbReference type="InterPro" id="IPR010923">
    <property type="entry name" value="T(6)A37_SUA5"/>
</dbReference>
<feature type="domain" description="YrdC-like" evidence="15">
    <location>
        <begin position="5"/>
        <end position="193"/>
    </location>
</feature>
<evidence type="ECO:0000256" key="5">
    <source>
        <dbReference type="ARBA" id="ARBA00022490"/>
    </source>
</evidence>
<dbReference type="Pfam" id="PF03481">
    <property type="entry name" value="Sua5_C"/>
    <property type="match status" value="1"/>
</dbReference>
<dbReference type="PROSITE" id="PS51163">
    <property type="entry name" value="YRDC"/>
    <property type="match status" value="1"/>
</dbReference>
<sequence length="321" mass="35843">MPLITNHIDQAIRDLHAGKPVAIPTETVYGLAAPINNEKAIRTVFAMKNRPLNHPLIVHVAQDWDLKQWVKDIPAYAQQLIKKFWPGPLTLVLHCKPDQINPLITGGQTTVAIRCPAHPLAQELLIKLGIPLVAPSANPFGKVSPTTAQHVSESFPHQELTILDGGRCAVGIESTIIDATHAENYQILRHGLIDEKTIAEVIATPSLHHENILRVPGKLESHYQPQKTLYYFPNYESLTHFCQKNPDKIYVIASKQPLGILEDHFHRLEDQPEKVAFDLYYQLRKADTSDAQIIAIELPPATGAWEGVRERILKAGIPYSS</sequence>
<evidence type="ECO:0000256" key="4">
    <source>
        <dbReference type="ARBA" id="ARBA00015492"/>
    </source>
</evidence>
<reference evidence="17 19" key="2">
    <citation type="submission" date="2018-06" db="EMBL/GenBank/DDBJ databases">
        <authorList>
            <consortium name="Pathogen Informatics"/>
            <person name="Doyle S."/>
        </authorList>
    </citation>
    <scope>NUCLEOTIDE SEQUENCE [LARGE SCALE GENOMIC DNA]</scope>
    <source>
        <strain evidence="17 19">NCTC11991</strain>
    </source>
</reference>